<evidence type="ECO:0000313" key="2">
    <source>
        <dbReference type="Proteomes" id="UP000027665"/>
    </source>
</evidence>
<evidence type="ECO:0008006" key="3">
    <source>
        <dbReference type="Google" id="ProtNLM"/>
    </source>
</evidence>
<dbReference type="GeneID" id="90982900"/>
<evidence type="ECO:0000313" key="1">
    <source>
        <dbReference type="EMBL" id="KEJ92999.1"/>
    </source>
</evidence>
<dbReference type="Proteomes" id="UP000027665">
    <property type="component" value="Unassembled WGS sequence"/>
</dbReference>
<accession>A0A073IT89</accession>
<protein>
    <recommendedName>
        <fullName evidence="3">TIGR02757 family protein</fullName>
    </recommendedName>
</protein>
<dbReference type="EMBL" id="JMKI01000008">
    <property type="protein sequence ID" value="KEJ92999.1"/>
    <property type="molecule type" value="Genomic_DNA"/>
</dbReference>
<keyword evidence="2" id="KW-1185">Reference proteome</keyword>
<reference evidence="1 2" key="1">
    <citation type="submission" date="2014-04" db="EMBL/GenBank/DDBJ databases">
        <title>Draft Genome Sequence of Synergistes jonesii.</title>
        <authorList>
            <person name="Coil D.A."/>
            <person name="Eisen J.A."/>
            <person name="Holland-Moritz H.E."/>
        </authorList>
    </citation>
    <scope>NUCLEOTIDE SEQUENCE [LARGE SCALE GENOMIC DNA]</scope>
    <source>
        <strain evidence="1 2">78-1</strain>
    </source>
</reference>
<dbReference type="NCBIfam" id="TIGR02757">
    <property type="entry name" value="TIGR02757 family protein"/>
    <property type="match status" value="1"/>
</dbReference>
<gene>
    <name evidence="1" type="ORF">EH55_13470</name>
</gene>
<dbReference type="RefSeq" id="WP_037974672.1">
    <property type="nucleotide sequence ID" value="NZ_CAMETI010000023.1"/>
</dbReference>
<dbReference type="eggNOG" id="COG0177">
    <property type="taxonomic scope" value="Bacteria"/>
</dbReference>
<dbReference type="OrthoDB" id="9773332at2"/>
<organism evidence="1 2">
    <name type="scientific">Synergistes jonesii</name>
    <dbReference type="NCBI Taxonomy" id="2754"/>
    <lineage>
        <taxon>Bacteria</taxon>
        <taxon>Thermotogati</taxon>
        <taxon>Synergistota</taxon>
        <taxon>Synergistia</taxon>
        <taxon>Synergistales</taxon>
        <taxon>Synergistaceae</taxon>
        <taxon>Synergistes</taxon>
    </lineage>
</organism>
<dbReference type="AlphaFoldDB" id="A0A073IT89"/>
<sequence length="273" mass="30574">MRPLESAEARAASRPIFEKIYGDYNRRIYVSPDPLQFLYGYESAADREVVGLIASALAYGRVAQILRSVRRVLEALGEHPAEYLKRSGRGEYEEKLAGFVHRFTDCASICGFLGAIGGALREYGSLEKLFLSGWRGDIYGAMENFAGAMNAYAGCENSFLLPRPSKGSACKRMALYLRWMVRHDDVDPGGWREISPADLIVPLDTHLFNIASTLGLCSLKSANGRAAAEITENFRELCAEDPVKYDFSLTRYGIREEMTVEELFEKWHCGRGR</sequence>
<dbReference type="STRING" id="2754.EH55_13470"/>
<dbReference type="Pfam" id="PF09674">
    <property type="entry name" value="DUF2400"/>
    <property type="match status" value="1"/>
</dbReference>
<proteinExistence type="predicted"/>
<comment type="caution">
    <text evidence="1">The sequence shown here is derived from an EMBL/GenBank/DDBJ whole genome shotgun (WGS) entry which is preliminary data.</text>
</comment>
<name>A0A073IT89_9BACT</name>
<dbReference type="InterPro" id="IPR014127">
    <property type="entry name" value="CHP02757"/>
</dbReference>